<feature type="transmembrane region" description="Helical" evidence="7">
    <location>
        <begin position="103"/>
        <end position="123"/>
    </location>
</feature>
<dbReference type="InterPro" id="IPR044878">
    <property type="entry name" value="UbiA_sf"/>
</dbReference>
<dbReference type="EMBL" id="BQKI01000097">
    <property type="protein sequence ID" value="GJN39009.1"/>
    <property type="molecule type" value="Genomic_DNA"/>
</dbReference>
<sequence>MDALRLRPSTLAAARPRGRTKRTRGIISFCCLFTQLQAVVAALFMNIYIVGLNQLFDIEIDKVNKPTLPLASGEYSPATGVAIVSVFAAMSFGLGWVVGSQPLFWALFISFILGLHTLSIRPAVFSKPLIFATGFMTFFSVVIALFKCCSKKICYLLQDIPDIEGDRIYGIRSFSVRLGQKKVFWICVGLLEIAYSVAILMGATSSSLWSKTATIVGHSILAAILWNCARSVDLTSKAAITSFYMFIWKVTPIFISNPNQLFYHFCNPSRVNRVDELLTFTPHVAPQLFYAEYLLIPLVR</sequence>
<feature type="transmembrane region" description="Helical" evidence="7">
    <location>
        <begin position="183"/>
        <end position="202"/>
    </location>
</feature>
<dbReference type="InterPro" id="IPR000537">
    <property type="entry name" value="UbiA_prenyltransferase"/>
</dbReference>
<dbReference type="Proteomes" id="UP001054889">
    <property type="component" value="Unassembled WGS sequence"/>
</dbReference>
<evidence type="ECO:0000256" key="5">
    <source>
        <dbReference type="ARBA" id="ARBA00022989"/>
    </source>
</evidence>
<dbReference type="PANTHER" id="PTHR43009:SF6">
    <property type="entry name" value="HOMOGENTISATE PHYTYLTRANSFERASE 1, CHLOROPLASTIC"/>
    <property type="match status" value="1"/>
</dbReference>
<feature type="transmembrane region" description="Helical" evidence="7">
    <location>
        <begin position="75"/>
        <end position="96"/>
    </location>
</feature>
<evidence type="ECO:0000313" key="9">
    <source>
        <dbReference type="Proteomes" id="UP001054889"/>
    </source>
</evidence>
<dbReference type="GO" id="GO:0016020">
    <property type="term" value="C:membrane"/>
    <property type="evidence" value="ECO:0007669"/>
    <property type="project" value="UniProtKB-SubCell"/>
</dbReference>
<protein>
    <recommendedName>
        <fullName evidence="10">Homogentisate phytyltransferase</fullName>
    </recommendedName>
</protein>
<reference evidence="8" key="2">
    <citation type="submission" date="2021-12" db="EMBL/GenBank/DDBJ databases">
        <title>Resequencing data analysis of finger millet.</title>
        <authorList>
            <person name="Hatakeyama M."/>
            <person name="Aluri S."/>
            <person name="Balachadran M.T."/>
            <person name="Sivarajan S.R."/>
            <person name="Poveda L."/>
            <person name="Shimizu-Inatsugi R."/>
            <person name="Schlapbach R."/>
            <person name="Sreeman S.M."/>
            <person name="Shimizu K.K."/>
        </authorList>
    </citation>
    <scope>NUCLEOTIDE SEQUENCE</scope>
</reference>
<comment type="similarity">
    <text evidence="2">Belongs to the UbiA prenyltransferase family.</text>
</comment>
<evidence type="ECO:0000256" key="3">
    <source>
        <dbReference type="ARBA" id="ARBA00022679"/>
    </source>
</evidence>
<keyword evidence="5 7" id="KW-1133">Transmembrane helix</keyword>
<dbReference type="AlphaFoldDB" id="A0AAV5FTQ3"/>
<proteinExistence type="inferred from homology"/>
<evidence type="ECO:0000256" key="2">
    <source>
        <dbReference type="ARBA" id="ARBA00005985"/>
    </source>
</evidence>
<evidence type="ECO:0000256" key="4">
    <source>
        <dbReference type="ARBA" id="ARBA00022692"/>
    </source>
</evidence>
<feature type="transmembrane region" description="Helical" evidence="7">
    <location>
        <begin position="208"/>
        <end position="226"/>
    </location>
</feature>
<organism evidence="8 9">
    <name type="scientific">Eleusine coracana subsp. coracana</name>
    <dbReference type="NCBI Taxonomy" id="191504"/>
    <lineage>
        <taxon>Eukaryota</taxon>
        <taxon>Viridiplantae</taxon>
        <taxon>Streptophyta</taxon>
        <taxon>Embryophyta</taxon>
        <taxon>Tracheophyta</taxon>
        <taxon>Spermatophyta</taxon>
        <taxon>Magnoliopsida</taxon>
        <taxon>Liliopsida</taxon>
        <taxon>Poales</taxon>
        <taxon>Poaceae</taxon>
        <taxon>PACMAD clade</taxon>
        <taxon>Chloridoideae</taxon>
        <taxon>Cynodonteae</taxon>
        <taxon>Eleusininae</taxon>
        <taxon>Eleusine</taxon>
    </lineage>
</organism>
<evidence type="ECO:0000256" key="7">
    <source>
        <dbReference type="SAM" id="Phobius"/>
    </source>
</evidence>
<dbReference type="Gene3D" id="1.10.357.140">
    <property type="entry name" value="UbiA prenyltransferase"/>
    <property type="match status" value="1"/>
</dbReference>
<accession>A0AAV5FTQ3</accession>
<keyword evidence="9" id="KW-1185">Reference proteome</keyword>
<dbReference type="GO" id="GO:0016765">
    <property type="term" value="F:transferase activity, transferring alkyl or aryl (other than methyl) groups"/>
    <property type="evidence" value="ECO:0007669"/>
    <property type="project" value="InterPro"/>
</dbReference>
<evidence type="ECO:0000256" key="1">
    <source>
        <dbReference type="ARBA" id="ARBA00004141"/>
    </source>
</evidence>
<reference evidence="8" key="1">
    <citation type="journal article" date="2018" name="DNA Res.">
        <title>Multiple hybrid de novo genome assembly of finger millet, an orphan allotetraploid crop.</title>
        <authorList>
            <person name="Hatakeyama M."/>
            <person name="Aluri S."/>
            <person name="Balachadran M.T."/>
            <person name="Sivarajan S.R."/>
            <person name="Patrignani A."/>
            <person name="Gruter S."/>
            <person name="Poveda L."/>
            <person name="Shimizu-Inatsugi R."/>
            <person name="Baeten J."/>
            <person name="Francoijs K.J."/>
            <person name="Nataraja K.N."/>
            <person name="Reddy Y.A.N."/>
            <person name="Phadnis S."/>
            <person name="Ravikumar R.L."/>
            <person name="Schlapbach R."/>
            <person name="Sreeman S.M."/>
            <person name="Shimizu K.K."/>
        </authorList>
    </citation>
    <scope>NUCLEOTIDE SEQUENCE</scope>
</reference>
<feature type="transmembrane region" description="Helical" evidence="7">
    <location>
        <begin position="25"/>
        <end position="49"/>
    </location>
</feature>
<comment type="caution">
    <text evidence="8">The sequence shown here is derived from an EMBL/GenBank/DDBJ whole genome shotgun (WGS) entry which is preliminary data.</text>
</comment>
<dbReference type="Pfam" id="PF01040">
    <property type="entry name" value="UbiA"/>
    <property type="match status" value="1"/>
</dbReference>
<dbReference type="Gene3D" id="1.20.120.1780">
    <property type="entry name" value="UbiA prenyltransferase"/>
    <property type="match status" value="1"/>
</dbReference>
<evidence type="ECO:0008006" key="10">
    <source>
        <dbReference type="Google" id="ProtNLM"/>
    </source>
</evidence>
<dbReference type="PANTHER" id="PTHR43009">
    <property type="entry name" value="HOMOGENTISATE SOLANESYLTRANSFERASE, CHLOROPLASTIC"/>
    <property type="match status" value="1"/>
</dbReference>
<evidence type="ECO:0000313" key="8">
    <source>
        <dbReference type="EMBL" id="GJN39009.1"/>
    </source>
</evidence>
<keyword evidence="3" id="KW-0808">Transferase</keyword>
<feature type="transmembrane region" description="Helical" evidence="7">
    <location>
        <begin position="129"/>
        <end position="146"/>
    </location>
</feature>
<name>A0AAV5FTQ3_ELECO</name>
<keyword evidence="4 7" id="KW-0812">Transmembrane</keyword>
<keyword evidence="6 7" id="KW-0472">Membrane</keyword>
<evidence type="ECO:0000256" key="6">
    <source>
        <dbReference type="ARBA" id="ARBA00023136"/>
    </source>
</evidence>
<gene>
    <name evidence="8" type="primary">gb28099</name>
    <name evidence="8" type="ORF">PR202_gb28099</name>
</gene>
<comment type="subcellular location">
    <subcellularLocation>
        <location evidence="1">Membrane</location>
        <topology evidence="1">Multi-pass membrane protein</topology>
    </subcellularLocation>
</comment>